<feature type="region of interest" description="Disordered" evidence="1">
    <location>
        <begin position="28"/>
        <end position="58"/>
    </location>
</feature>
<proteinExistence type="predicted"/>
<evidence type="ECO:0000313" key="2">
    <source>
        <dbReference type="EMBL" id="KIK49885.1"/>
    </source>
</evidence>
<evidence type="ECO:0000313" key="3">
    <source>
        <dbReference type="Proteomes" id="UP000053593"/>
    </source>
</evidence>
<organism evidence="2 3">
    <name type="scientific">Collybiopsis luxurians FD-317 M1</name>
    <dbReference type="NCBI Taxonomy" id="944289"/>
    <lineage>
        <taxon>Eukaryota</taxon>
        <taxon>Fungi</taxon>
        <taxon>Dikarya</taxon>
        <taxon>Basidiomycota</taxon>
        <taxon>Agaricomycotina</taxon>
        <taxon>Agaricomycetes</taxon>
        <taxon>Agaricomycetidae</taxon>
        <taxon>Agaricales</taxon>
        <taxon>Marasmiineae</taxon>
        <taxon>Omphalotaceae</taxon>
        <taxon>Collybiopsis</taxon>
        <taxon>Collybiopsis luxurians</taxon>
    </lineage>
</organism>
<keyword evidence="3" id="KW-1185">Reference proteome</keyword>
<dbReference type="HOGENOM" id="CLU_2109317_0_0_1"/>
<name>A0A0D0AID6_9AGAR</name>
<sequence length="115" mass="12672">MCQPPVAFYAAHVFKFLTLNSDSLSTIPAIPTSKPNSYGSRSMEINNNPTPGKFPTRRCSLSSSQLVSHSFDGMPTVTMSLPLTPPRRAHSSHLHYSKHHLTDLTFDILPPPTNP</sequence>
<evidence type="ECO:0000256" key="1">
    <source>
        <dbReference type="SAM" id="MobiDB-lite"/>
    </source>
</evidence>
<dbReference type="AlphaFoldDB" id="A0A0D0AID6"/>
<dbReference type="Proteomes" id="UP000053593">
    <property type="component" value="Unassembled WGS sequence"/>
</dbReference>
<feature type="compositionally biased region" description="Polar residues" evidence="1">
    <location>
        <begin position="33"/>
        <end position="50"/>
    </location>
</feature>
<dbReference type="EMBL" id="KN834966">
    <property type="protein sequence ID" value="KIK49885.1"/>
    <property type="molecule type" value="Genomic_DNA"/>
</dbReference>
<protein>
    <submittedName>
        <fullName evidence="2">Uncharacterized protein</fullName>
    </submittedName>
</protein>
<accession>A0A0D0AID6</accession>
<gene>
    <name evidence="2" type="ORF">GYMLUDRAFT_253473</name>
</gene>
<reference evidence="2 3" key="1">
    <citation type="submission" date="2014-04" db="EMBL/GenBank/DDBJ databases">
        <title>Evolutionary Origins and Diversification of the Mycorrhizal Mutualists.</title>
        <authorList>
            <consortium name="DOE Joint Genome Institute"/>
            <consortium name="Mycorrhizal Genomics Consortium"/>
            <person name="Kohler A."/>
            <person name="Kuo A."/>
            <person name="Nagy L.G."/>
            <person name="Floudas D."/>
            <person name="Copeland A."/>
            <person name="Barry K.W."/>
            <person name="Cichocki N."/>
            <person name="Veneault-Fourrey C."/>
            <person name="LaButti K."/>
            <person name="Lindquist E.A."/>
            <person name="Lipzen A."/>
            <person name="Lundell T."/>
            <person name="Morin E."/>
            <person name="Murat C."/>
            <person name="Riley R."/>
            <person name="Ohm R."/>
            <person name="Sun H."/>
            <person name="Tunlid A."/>
            <person name="Henrissat B."/>
            <person name="Grigoriev I.V."/>
            <person name="Hibbett D.S."/>
            <person name="Martin F."/>
        </authorList>
    </citation>
    <scope>NUCLEOTIDE SEQUENCE [LARGE SCALE GENOMIC DNA]</scope>
    <source>
        <strain evidence="2 3">FD-317 M1</strain>
    </source>
</reference>